<protein>
    <submittedName>
        <fullName evidence="2">Uncharacterized protein</fullName>
    </submittedName>
</protein>
<accession>A0AAN9MRC4</accession>
<evidence type="ECO:0000256" key="1">
    <source>
        <dbReference type="SAM" id="SignalP"/>
    </source>
</evidence>
<feature type="chain" id="PRO_5042996596" evidence="1">
    <location>
        <begin position="21"/>
        <end position="93"/>
    </location>
</feature>
<dbReference type="PANTHER" id="PTHR36896">
    <property type="entry name" value="OS01G0729500 PROTEIN"/>
    <property type="match status" value="1"/>
</dbReference>
<proteinExistence type="predicted"/>
<organism evidence="2 3">
    <name type="scientific">Canavalia gladiata</name>
    <name type="common">Sword bean</name>
    <name type="synonym">Dolichos gladiatus</name>
    <dbReference type="NCBI Taxonomy" id="3824"/>
    <lineage>
        <taxon>Eukaryota</taxon>
        <taxon>Viridiplantae</taxon>
        <taxon>Streptophyta</taxon>
        <taxon>Embryophyta</taxon>
        <taxon>Tracheophyta</taxon>
        <taxon>Spermatophyta</taxon>
        <taxon>Magnoliopsida</taxon>
        <taxon>eudicotyledons</taxon>
        <taxon>Gunneridae</taxon>
        <taxon>Pentapetalae</taxon>
        <taxon>rosids</taxon>
        <taxon>fabids</taxon>
        <taxon>Fabales</taxon>
        <taxon>Fabaceae</taxon>
        <taxon>Papilionoideae</taxon>
        <taxon>50 kb inversion clade</taxon>
        <taxon>NPAAA clade</taxon>
        <taxon>indigoferoid/millettioid clade</taxon>
        <taxon>Phaseoleae</taxon>
        <taxon>Canavalia</taxon>
    </lineage>
</organism>
<keyword evidence="1" id="KW-0732">Signal</keyword>
<gene>
    <name evidence="2" type="ORF">VNO77_01124</name>
</gene>
<dbReference type="PROSITE" id="PS51257">
    <property type="entry name" value="PROKAR_LIPOPROTEIN"/>
    <property type="match status" value="1"/>
</dbReference>
<name>A0AAN9MRC4_CANGL</name>
<dbReference type="PANTHER" id="PTHR36896:SF2">
    <property type="entry name" value="OS01G0729500 PROTEIN"/>
    <property type="match status" value="1"/>
</dbReference>
<evidence type="ECO:0000313" key="3">
    <source>
        <dbReference type="Proteomes" id="UP001367508"/>
    </source>
</evidence>
<reference evidence="2 3" key="1">
    <citation type="submission" date="2024-01" db="EMBL/GenBank/DDBJ databases">
        <title>The genomes of 5 underutilized Papilionoideae crops provide insights into root nodulation and disease resistanc.</title>
        <authorList>
            <person name="Jiang F."/>
        </authorList>
    </citation>
    <scope>NUCLEOTIDE SEQUENCE [LARGE SCALE GENOMIC DNA]</scope>
    <source>
        <strain evidence="2">LVBAO_FW01</strain>
        <tissue evidence="2">Leaves</tissue>
    </source>
</reference>
<evidence type="ECO:0000313" key="2">
    <source>
        <dbReference type="EMBL" id="KAK7359176.1"/>
    </source>
</evidence>
<sequence>MVRELSVLVVAFLIVGCVCGGFGEDGSSRRRSSRAKMIPNCGEVVLKSECREKSKCMWCISEHLDDMCFSKSEALRLPLQVFSCANLPSNNHI</sequence>
<dbReference type="EMBL" id="JAYMYQ010000001">
    <property type="protein sequence ID" value="KAK7359176.1"/>
    <property type="molecule type" value="Genomic_DNA"/>
</dbReference>
<keyword evidence="3" id="KW-1185">Reference proteome</keyword>
<feature type="signal peptide" evidence="1">
    <location>
        <begin position="1"/>
        <end position="20"/>
    </location>
</feature>
<dbReference type="AlphaFoldDB" id="A0AAN9MRC4"/>
<dbReference type="Proteomes" id="UP001367508">
    <property type="component" value="Unassembled WGS sequence"/>
</dbReference>
<comment type="caution">
    <text evidence="2">The sequence shown here is derived from an EMBL/GenBank/DDBJ whole genome shotgun (WGS) entry which is preliminary data.</text>
</comment>